<dbReference type="Proteomes" id="UP000573603">
    <property type="component" value="Unassembled WGS sequence"/>
</dbReference>
<keyword evidence="3" id="KW-1185">Reference proteome</keyword>
<reference evidence="2 3" key="1">
    <citation type="journal article" date="2020" name="BMC Genomics">
        <title>Correction to: Identification and distribution of gene clusters required for synthesis of sphingolipid metabolism inhibitors in diverse species of the filamentous fungus Fusarium.</title>
        <authorList>
            <person name="Kim H.S."/>
            <person name="Lohmar J.M."/>
            <person name="Busman M."/>
            <person name="Brown D.W."/>
            <person name="Naumann T.A."/>
            <person name="Divon H.H."/>
            <person name="Lysoe E."/>
            <person name="Uhlig S."/>
            <person name="Proctor R.H."/>
        </authorList>
    </citation>
    <scope>NUCLEOTIDE SEQUENCE [LARGE SCALE GENOMIC DNA]</scope>
    <source>
        <strain evidence="2 3">NRRL 25214</strain>
    </source>
</reference>
<feature type="signal peptide" evidence="1">
    <location>
        <begin position="1"/>
        <end position="17"/>
    </location>
</feature>
<keyword evidence="1" id="KW-0732">Signal</keyword>
<organism evidence="2 3">
    <name type="scientific">Fusarium anthophilum</name>
    <dbReference type="NCBI Taxonomy" id="48485"/>
    <lineage>
        <taxon>Eukaryota</taxon>
        <taxon>Fungi</taxon>
        <taxon>Dikarya</taxon>
        <taxon>Ascomycota</taxon>
        <taxon>Pezizomycotina</taxon>
        <taxon>Sordariomycetes</taxon>
        <taxon>Hypocreomycetidae</taxon>
        <taxon>Hypocreales</taxon>
        <taxon>Nectriaceae</taxon>
        <taxon>Fusarium</taxon>
        <taxon>Fusarium fujikuroi species complex</taxon>
    </lineage>
</organism>
<protein>
    <submittedName>
        <fullName evidence="2">Uncharacterized protein</fullName>
    </submittedName>
</protein>
<evidence type="ECO:0000256" key="1">
    <source>
        <dbReference type="SAM" id="SignalP"/>
    </source>
</evidence>
<dbReference type="AlphaFoldDB" id="A0A8H4ZQM9"/>
<evidence type="ECO:0000313" key="2">
    <source>
        <dbReference type="EMBL" id="KAF5251007.1"/>
    </source>
</evidence>
<proteinExistence type="predicted"/>
<feature type="chain" id="PRO_5034486874" evidence="1">
    <location>
        <begin position="18"/>
        <end position="148"/>
    </location>
</feature>
<dbReference type="EMBL" id="JABEVY010000078">
    <property type="protein sequence ID" value="KAF5251007.1"/>
    <property type="molecule type" value="Genomic_DNA"/>
</dbReference>
<gene>
    <name evidence="2" type="ORF">FANTH_3871</name>
</gene>
<accession>A0A8H4ZQM9</accession>
<sequence length="148" mass="15170">MKPLLVGLGSMVLVASAAPILPDSPSPLVPATDGLTLDKRAELVVTSGQTLSGDALEKRGTRRMNIPNHAGTAIQNIGAVIVKAIIDAAGDLVFQITNNGGSTSKVSLRETGMGLDAVNLNIAPHHTVSYDPLGAINPGDIISINTQS</sequence>
<name>A0A8H4ZQM9_9HYPO</name>
<comment type="caution">
    <text evidence="2">The sequence shown here is derived from an EMBL/GenBank/DDBJ whole genome shotgun (WGS) entry which is preliminary data.</text>
</comment>
<evidence type="ECO:0000313" key="3">
    <source>
        <dbReference type="Proteomes" id="UP000573603"/>
    </source>
</evidence>